<keyword evidence="1" id="KW-0472">Membrane</keyword>
<comment type="caution">
    <text evidence="2">The sequence shown here is derived from an EMBL/GenBank/DDBJ whole genome shotgun (WGS) entry which is preliminary data.</text>
</comment>
<feature type="transmembrane region" description="Helical" evidence="1">
    <location>
        <begin position="149"/>
        <end position="172"/>
    </location>
</feature>
<dbReference type="RefSeq" id="WP_159750325.1">
    <property type="nucleotide sequence ID" value="NZ_WUQX01000001.1"/>
</dbReference>
<protein>
    <submittedName>
        <fullName evidence="2">DUF2812 domain-containing protein</fullName>
    </submittedName>
</protein>
<accession>A0A7X3MEP6</accession>
<keyword evidence="1" id="KW-0812">Transmembrane</keyword>
<keyword evidence="1" id="KW-1133">Transmembrane helix</keyword>
<feature type="transmembrane region" description="Helical" evidence="1">
    <location>
        <begin position="122"/>
        <end position="143"/>
    </location>
</feature>
<dbReference type="AlphaFoldDB" id="A0A7X3MEP6"/>
<sequence>MADRVRFRFWTITDYEEEEQFLREQHREGWRLKRYFLPGFYLFDRCTPEDMVYRLDFDQAVKGEKMGYLKMYQDYGWEYLFDVNGFSYFRKSATGFDEETEIFSDNDSRLEMVRRIFRRRMVPLLCVFLCCLVPQLFIQYIRWVEYGDIGARVLTIIFDVLFVIYVCLFVHCGKGISRLKNKYQKD</sequence>
<evidence type="ECO:0000313" key="2">
    <source>
        <dbReference type="EMBL" id="MXP75008.1"/>
    </source>
</evidence>
<name>A0A7X3MEP6_9FIRM</name>
<organism evidence="2 3">
    <name type="scientific">Sporofaciens musculi</name>
    <dbReference type="NCBI Taxonomy" id="2681861"/>
    <lineage>
        <taxon>Bacteria</taxon>
        <taxon>Bacillati</taxon>
        <taxon>Bacillota</taxon>
        <taxon>Clostridia</taxon>
        <taxon>Lachnospirales</taxon>
        <taxon>Lachnospiraceae</taxon>
        <taxon>Sporofaciens</taxon>
    </lineage>
</organism>
<dbReference type="Proteomes" id="UP000460412">
    <property type="component" value="Unassembled WGS sequence"/>
</dbReference>
<evidence type="ECO:0000313" key="3">
    <source>
        <dbReference type="Proteomes" id="UP000460412"/>
    </source>
</evidence>
<dbReference type="InterPro" id="IPR021359">
    <property type="entry name" value="DUF2812"/>
</dbReference>
<dbReference type="EMBL" id="WUQX01000001">
    <property type="protein sequence ID" value="MXP75008.1"/>
    <property type="molecule type" value="Genomic_DNA"/>
</dbReference>
<keyword evidence="3" id="KW-1185">Reference proteome</keyword>
<gene>
    <name evidence="2" type="ORF">GN277_06320</name>
</gene>
<evidence type="ECO:0000256" key="1">
    <source>
        <dbReference type="SAM" id="Phobius"/>
    </source>
</evidence>
<reference evidence="2 3" key="1">
    <citation type="submission" date="2019-12" db="EMBL/GenBank/DDBJ databases">
        <title>Sporaefaciens musculi gen. nov., sp. nov., a novel bacterium isolated from the caecum of an obese mouse.</title>
        <authorList>
            <person name="Rasmussen T.S."/>
            <person name="Streidl T."/>
            <person name="Hitch T.C.A."/>
            <person name="Wortmann E."/>
            <person name="Deptula P."/>
            <person name="Hansen M."/>
            <person name="Nielsen D.S."/>
            <person name="Clavel T."/>
            <person name="Vogensen F.K."/>
        </authorList>
    </citation>
    <scope>NUCLEOTIDE SEQUENCE [LARGE SCALE GENOMIC DNA]</scope>
    <source>
        <strain evidence="2 3">WCA-9-b2</strain>
    </source>
</reference>
<proteinExistence type="predicted"/>
<dbReference type="Pfam" id="PF11193">
    <property type="entry name" value="DUF2812"/>
    <property type="match status" value="1"/>
</dbReference>